<evidence type="ECO:0000313" key="2">
    <source>
        <dbReference type="EMBL" id="QKJ67437.1"/>
    </source>
</evidence>
<feature type="domain" description="ABC-type transport auxiliary lipoprotein component" evidence="1">
    <location>
        <begin position="30"/>
        <end position="186"/>
    </location>
</feature>
<dbReference type="AlphaFoldDB" id="A0A6M8T0A1"/>
<gene>
    <name evidence="2" type="ORF">HQN60_12395</name>
</gene>
<sequence>MKITPSRLMAFIAVLLLSLIGCSSPKEYFYTLSATTTPNLQWQTARNIYINPIHIPASVDRPPIVIQKNPQQVTLLEQRLWASPLKEQILNVLALNLTRLSQNPSINTWPQLPAKNTELTISMQVLRFESIPSQGITLEVQWTYLDHNFQSISTQHEIIHEVASNDSIDALIVAHNQALATLAAKVIQTLPATGH</sequence>
<dbReference type="SUPFAM" id="SSF159594">
    <property type="entry name" value="XCC0632-like"/>
    <property type="match status" value="1"/>
</dbReference>
<evidence type="ECO:0000313" key="3">
    <source>
        <dbReference type="Proteomes" id="UP000504844"/>
    </source>
</evidence>
<dbReference type="InterPro" id="IPR005586">
    <property type="entry name" value="ABC_trans_aux"/>
</dbReference>
<dbReference type="Proteomes" id="UP000504844">
    <property type="component" value="Chromosome"/>
</dbReference>
<organism evidence="2 3">
    <name type="scientific">Deefgea piscis</name>
    <dbReference type="NCBI Taxonomy" id="2739061"/>
    <lineage>
        <taxon>Bacteria</taxon>
        <taxon>Pseudomonadati</taxon>
        <taxon>Pseudomonadota</taxon>
        <taxon>Betaproteobacteria</taxon>
        <taxon>Neisseriales</taxon>
        <taxon>Chitinibacteraceae</taxon>
        <taxon>Deefgea</taxon>
    </lineage>
</organism>
<accession>A0A6M8T0A1</accession>
<dbReference type="RefSeq" id="WP_173533939.1">
    <property type="nucleotide sequence ID" value="NZ_CP054143.1"/>
</dbReference>
<name>A0A6M8T0A1_9NEIS</name>
<dbReference type="Gene3D" id="3.40.50.10610">
    <property type="entry name" value="ABC-type transport auxiliary lipoprotein component"/>
    <property type="match status" value="1"/>
</dbReference>
<proteinExistence type="predicted"/>
<dbReference type="EMBL" id="CP054143">
    <property type="protein sequence ID" value="QKJ67437.1"/>
    <property type="molecule type" value="Genomic_DNA"/>
</dbReference>
<dbReference type="PROSITE" id="PS51257">
    <property type="entry name" value="PROKAR_LIPOPROTEIN"/>
    <property type="match status" value="1"/>
</dbReference>
<keyword evidence="3" id="KW-1185">Reference proteome</keyword>
<dbReference type="KEGG" id="dee:HQN60_12395"/>
<evidence type="ECO:0000259" key="1">
    <source>
        <dbReference type="Pfam" id="PF03886"/>
    </source>
</evidence>
<dbReference type="Pfam" id="PF03886">
    <property type="entry name" value="ABC_trans_aux"/>
    <property type="match status" value="1"/>
</dbReference>
<reference evidence="2 3" key="1">
    <citation type="submission" date="2020-05" db="EMBL/GenBank/DDBJ databases">
        <title>Complete genome sequence of Deefgea sp. D17.</title>
        <authorList>
            <person name="Bae J.-W."/>
            <person name="Han J.E."/>
        </authorList>
    </citation>
    <scope>NUCLEOTIDE SEQUENCE [LARGE SCALE GENOMIC DNA]</scope>
    <source>
        <strain evidence="2 3">D17</strain>
    </source>
</reference>
<protein>
    <submittedName>
        <fullName evidence="2">Membrane integrity-associated transporter subunit PqiC</fullName>
    </submittedName>
</protein>